<dbReference type="InterPro" id="IPR035994">
    <property type="entry name" value="Nucleoside_phosphorylase_sf"/>
</dbReference>
<dbReference type="Pfam" id="PF08241">
    <property type="entry name" value="Methyltransf_11"/>
    <property type="match status" value="1"/>
</dbReference>
<dbReference type="CDD" id="cd09007">
    <property type="entry name" value="NP-I_spr0068"/>
    <property type="match status" value="1"/>
</dbReference>
<dbReference type="InterPro" id="IPR050447">
    <property type="entry name" value="Erg6_SMT_methyltransf"/>
</dbReference>
<name>A0A3G8M9P4_9HYPH</name>
<dbReference type="InterPro" id="IPR029063">
    <property type="entry name" value="SAM-dependent_MTases_sf"/>
</dbReference>
<evidence type="ECO:0000313" key="5">
    <source>
        <dbReference type="Proteomes" id="UP000273982"/>
    </source>
</evidence>
<gene>
    <name evidence="4" type="ORF">EHO51_17845</name>
</gene>
<dbReference type="EMBL" id="CP034087">
    <property type="protein sequence ID" value="AZG78713.1"/>
    <property type="molecule type" value="Genomic_DNA"/>
</dbReference>
<dbReference type="Proteomes" id="UP000273982">
    <property type="component" value="Plasmid pGW6_1"/>
</dbReference>
<dbReference type="GO" id="GO:0032259">
    <property type="term" value="P:methylation"/>
    <property type="evidence" value="ECO:0007669"/>
    <property type="project" value="UniProtKB-KW"/>
</dbReference>
<keyword evidence="4" id="KW-0489">Methyltransferase</keyword>
<dbReference type="KEGG" id="mros:EHO51_17845"/>
<sequence>MSGAQTTGLSQSYARWRLNRLGQITDALEQQLLFELLGPVAGRTVLDVGCGDGPLASELARRGAIVTGLDRDPAMIAAARRRAAIEGAKLQLVEGKAESLPFPDATFDAVLAVAVLCFVRDAERAVAEMARVLKPGGRLVTGELGSWSLWAPYRRLRGWLGHPTWREATFHTAGKLRELLGAAGLDAIEMRGAVFYPPCGAAAQLLAPIDLRFGRRTTLGAAFIALSAAKPIAKKQEVASAMSGNEMKTPPILSHKHYDAPSTFTPESLLREARRQKGLSAAAVPEICVLDPDGDIVRRLRTTGRADQHPGWACYHTDLYVFHHDGREYGIVGCAVGAAFAVLVAEELFAAGCRLLISMTSAGQILPVQAPPYFIIIDRALRDEGASYHYLPPSDYSEADPRLIELSREALTAAGISAQVGASWTTDAPFRETQAAIDAASQAGILAVEMESGALYAFAKARGRSVLCFAHVTNQMGRVERDFEKGVADGEEESLRVIFLTAERWRAEASS</sequence>
<reference evidence="4 5" key="1">
    <citation type="submission" date="2018-11" db="EMBL/GenBank/DDBJ databases">
        <title>Genome squencing of methanotrophic bacteria isolated from alkaline groundwater in Korea.</title>
        <authorList>
            <person name="Nguyen L.N."/>
        </authorList>
    </citation>
    <scope>NUCLEOTIDE SEQUENCE [LARGE SCALE GENOMIC DNA]</scope>
    <source>
        <strain evidence="4 5">GW6</strain>
        <plasmid evidence="5">pgw6_1</plasmid>
    </source>
</reference>
<proteinExistence type="predicted"/>
<dbReference type="Gene3D" id="3.40.50.1580">
    <property type="entry name" value="Nucleoside phosphorylase domain"/>
    <property type="match status" value="1"/>
</dbReference>
<dbReference type="PANTHER" id="PTHR44068">
    <property type="entry name" value="ZGC:194242"/>
    <property type="match status" value="1"/>
</dbReference>
<dbReference type="InterPro" id="IPR000845">
    <property type="entry name" value="Nucleoside_phosphorylase_d"/>
</dbReference>
<keyword evidence="4" id="KW-0614">Plasmid</keyword>
<evidence type="ECO:0000259" key="2">
    <source>
        <dbReference type="Pfam" id="PF01048"/>
    </source>
</evidence>
<dbReference type="GO" id="GO:0009116">
    <property type="term" value="P:nucleoside metabolic process"/>
    <property type="evidence" value="ECO:0007669"/>
    <property type="project" value="InterPro"/>
</dbReference>
<dbReference type="PANTHER" id="PTHR44068:SF11">
    <property type="entry name" value="GERANYL DIPHOSPHATE 2-C-METHYLTRANSFERASE"/>
    <property type="match status" value="1"/>
</dbReference>
<dbReference type="SUPFAM" id="SSF53167">
    <property type="entry name" value="Purine and uridine phosphorylases"/>
    <property type="match status" value="1"/>
</dbReference>
<evidence type="ECO:0000313" key="4">
    <source>
        <dbReference type="EMBL" id="AZG78713.1"/>
    </source>
</evidence>
<dbReference type="InterPro" id="IPR013216">
    <property type="entry name" value="Methyltransf_11"/>
</dbReference>
<organism evidence="4 5">
    <name type="scientific">Methylocystis rosea</name>
    <dbReference type="NCBI Taxonomy" id="173366"/>
    <lineage>
        <taxon>Bacteria</taxon>
        <taxon>Pseudomonadati</taxon>
        <taxon>Pseudomonadota</taxon>
        <taxon>Alphaproteobacteria</taxon>
        <taxon>Hyphomicrobiales</taxon>
        <taxon>Methylocystaceae</taxon>
        <taxon>Methylocystis</taxon>
    </lineage>
</organism>
<feature type="domain" description="Nucleoside phosphorylase" evidence="2">
    <location>
        <begin position="287"/>
        <end position="484"/>
    </location>
</feature>
<dbReference type="Gene3D" id="3.40.50.150">
    <property type="entry name" value="Vaccinia Virus protein VP39"/>
    <property type="match status" value="1"/>
</dbReference>
<accession>A0A3G8M9P4</accession>
<dbReference type="AlphaFoldDB" id="A0A3G8M9P4"/>
<dbReference type="CDD" id="cd02440">
    <property type="entry name" value="AdoMet_MTases"/>
    <property type="match status" value="1"/>
</dbReference>
<evidence type="ECO:0000259" key="3">
    <source>
        <dbReference type="Pfam" id="PF08241"/>
    </source>
</evidence>
<protein>
    <submittedName>
        <fullName evidence="4">Methyltransferase domain-containing protein</fullName>
    </submittedName>
</protein>
<evidence type="ECO:0000256" key="1">
    <source>
        <dbReference type="ARBA" id="ARBA00022679"/>
    </source>
</evidence>
<feature type="domain" description="Methyltransferase type 11" evidence="3">
    <location>
        <begin position="46"/>
        <end position="140"/>
    </location>
</feature>
<keyword evidence="1 4" id="KW-0808">Transferase</keyword>
<dbReference type="Pfam" id="PF01048">
    <property type="entry name" value="PNP_UDP_1"/>
    <property type="match status" value="1"/>
</dbReference>
<geneLocation type="plasmid" evidence="5">
    <name>pgw6_1</name>
</geneLocation>
<dbReference type="SUPFAM" id="SSF53335">
    <property type="entry name" value="S-adenosyl-L-methionine-dependent methyltransferases"/>
    <property type="match status" value="1"/>
</dbReference>
<dbReference type="RefSeq" id="WP_124740224.1">
    <property type="nucleotide sequence ID" value="NZ_CP034087.1"/>
</dbReference>
<dbReference type="GO" id="GO:0008757">
    <property type="term" value="F:S-adenosylmethionine-dependent methyltransferase activity"/>
    <property type="evidence" value="ECO:0007669"/>
    <property type="project" value="InterPro"/>
</dbReference>